<reference evidence="2 3" key="1">
    <citation type="submission" date="2023-07" db="EMBL/GenBank/DDBJ databases">
        <title>Genomic Encyclopedia of Type Strains, Phase IV (KMG-IV): sequencing the most valuable type-strain genomes for metagenomic binning, comparative biology and taxonomic classification.</title>
        <authorList>
            <person name="Goeker M."/>
        </authorList>
    </citation>
    <scope>NUCLEOTIDE SEQUENCE [LARGE SCALE GENOMIC DNA]</scope>
    <source>
        <strain evidence="2 3">NIO-1023</strain>
    </source>
</reference>
<evidence type="ECO:0000256" key="1">
    <source>
        <dbReference type="SAM" id="SignalP"/>
    </source>
</evidence>
<dbReference type="EMBL" id="JAURUR010000009">
    <property type="protein sequence ID" value="MDP9765228.1"/>
    <property type="molecule type" value="Genomic_DNA"/>
</dbReference>
<evidence type="ECO:0000313" key="3">
    <source>
        <dbReference type="Proteomes" id="UP001232163"/>
    </source>
</evidence>
<evidence type="ECO:0008006" key="4">
    <source>
        <dbReference type="Google" id="ProtNLM"/>
    </source>
</evidence>
<keyword evidence="3" id="KW-1185">Reference proteome</keyword>
<organism evidence="2 3">
    <name type="scientific">Deinococcus enclensis</name>
    <dbReference type="NCBI Taxonomy" id="1049582"/>
    <lineage>
        <taxon>Bacteria</taxon>
        <taxon>Thermotogati</taxon>
        <taxon>Deinococcota</taxon>
        <taxon>Deinococci</taxon>
        <taxon>Deinococcales</taxon>
        <taxon>Deinococcaceae</taxon>
        <taxon>Deinococcus</taxon>
    </lineage>
</organism>
<accession>A0ABT9MF57</accession>
<proteinExistence type="predicted"/>
<protein>
    <recommendedName>
        <fullName evidence="4">DUF4402 domain-containing protein</fullName>
    </recommendedName>
</protein>
<sequence length="170" mass="17988">MPQWTRTTLTASLMAALLCTALSARPGLFLRAGAQVSGPAGLTVTAPPRWRPAGVQRVQVRVQTVPEAALPVPLPSGVTLATPVYRVQARPAVQTADAGRFEIRLPVKGGILVPLRLSTDAADRAPGASTPPRAMWMSDSQARVQGGLVVFQTTTLSPEPQYFAVIRIAD</sequence>
<keyword evidence="1" id="KW-0732">Signal</keyword>
<dbReference type="Proteomes" id="UP001232163">
    <property type="component" value="Unassembled WGS sequence"/>
</dbReference>
<feature type="signal peptide" evidence="1">
    <location>
        <begin position="1"/>
        <end position="24"/>
    </location>
</feature>
<name>A0ABT9MF57_9DEIO</name>
<gene>
    <name evidence="2" type="ORF">QO006_002676</name>
</gene>
<feature type="chain" id="PRO_5045528671" description="DUF4402 domain-containing protein" evidence="1">
    <location>
        <begin position="25"/>
        <end position="170"/>
    </location>
</feature>
<comment type="caution">
    <text evidence="2">The sequence shown here is derived from an EMBL/GenBank/DDBJ whole genome shotgun (WGS) entry which is preliminary data.</text>
</comment>
<dbReference type="RefSeq" id="WP_307466937.1">
    <property type="nucleotide sequence ID" value="NZ_JAURUR010000009.1"/>
</dbReference>
<evidence type="ECO:0000313" key="2">
    <source>
        <dbReference type="EMBL" id="MDP9765228.1"/>
    </source>
</evidence>